<feature type="non-terminal residue" evidence="1">
    <location>
        <position position="1"/>
    </location>
</feature>
<sequence>VGEALASLTSYRLHHIQLLNRQDLTRI</sequence>
<accession>A0A316D6Z5</accession>
<organism evidence="1 2">
    <name type="scientific">Tumebacillus permanentifrigoris</name>
    <dbReference type="NCBI Taxonomy" id="378543"/>
    <lineage>
        <taxon>Bacteria</taxon>
        <taxon>Bacillati</taxon>
        <taxon>Bacillota</taxon>
        <taxon>Bacilli</taxon>
        <taxon>Bacillales</taxon>
        <taxon>Alicyclobacillaceae</taxon>
        <taxon>Tumebacillus</taxon>
    </lineage>
</organism>
<protein>
    <submittedName>
        <fullName evidence="1">Uncharacterized protein</fullName>
    </submittedName>
</protein>
<evidence type="ECO:0000313" key="2">
    <source>
        <dbReference type="Proteomes" id="UP000245634"/>
    </source>
</evidence>
<proteinExistence type="predicted"/>
<dbReference type="AlphaFoldDB" id="A0A316D6Z5"/>
<comment type="caution">
    <text evidence="1">The sequence shown here is derived from an EMBL/GenBank/DDBJ whole genome shotgun (WGS) entry which is preliminary data.</text>
</comment>
<dbReference type="Proteomes" id="UP000245634">
    <property type="component" value="Unassembled WGS sequence"/>
</dbReference>
<keyword evidence="2" id="KW-1185">Reference proteome</keyword>
<name>A0A316D6Z5_9BACL</name>
<evidence type="ECO:0000313" key="1">
    <source>
        <dbReference type="EMBL" id="PWK07877.1"/>
    </source>
</evidence>
<gene>
    <name evidence="1" type="ORF">C7459_11636</name>
</gene>
<dbReference type="EMBL" id="QGGL01000016">
    <property type="protein sequence ID" value="PWK07877.1"/>
    <property type="molecule type" value="Genomic_DNA"/>
</dbReference>
<reference evidence="1 2" key="1">
    <citation type="submission" date="2018-05" db="EMBL/GenBank/DDBJ databases">
        <title>Genomic Encyclopedia of Type Strains, Phase IV (KMG-IV): sequencing the most valuable type-strain genomes for metagenomic binning, comparative biology and taxonomic classification.</title>
        <authorList>
            <person name="Goeker M."/>
        </authorList>
    </citation>
    <scope>NUCLEOTIDE SEQUENCE [LARGE SCALE GENOMIC DNA]</scope>
    <source>
        <strain evidence="1 2">DSM 18773</strain>
    </source>
</reference>